<accession>A0ABQ8JF89</accession>
<reference evidence="2 3" key="1">
    <citation type="journal article" date="2018" name="J. Allergy Clin. Immunol.">
        <title>High-quality assembly of Dermatophagoides pteronyssinus genome and transcriptome reveals a wide range of novel allergens.</title>
        <authorList>
            <person name="Liu X.Y."/>
            <person name="Yang K.Y."/>
            <person name="Wang M.Q."/>
            <person name="Kwok J.S."/>
            <person name="Zeng X."/>
            <person name="Yang Z."/>
            <person name="Xiao X.J."/>
            <person name="Lau C.P."/>
            <person name="Li Y."/>
            <person name="Huang Z.M."/>
            <person name="Ba J.G."/>
            <person name="Yim A.K."/>
            <person name="Ouyang C.Y."/>
            <person name="Ngai S.M."/>
            <person name="Chan T.F."/>
            <person name="Leung E.L."/>
            <person name="Liu L."/>
            <person name="Liu Z.G."/>
            <person name="Tsui S.K."/>
        </authorList>
    </citation>
    <scope>NUCLEOTIDE SEQUENCE [LARGE SCALE GENOMIC DNA]</scope>
    <source>
        <strain evidence="2">Derp</strain>
    </source>
</reference>
<sequence length="152" mass="16896">MIHGRCDPPSKLRNGFLTLITLIYFVASTFGGFASRLNRKILDERSTILLIALLIALLLLDDPPVTPNNRAFFNKLLVSNRNNVRCNRCELRCKSPLSGTNESPSSNIGKPSQVMAKLNNIKMEQIIEAEAMNLFACFCLSISNKSIQPIIS</sequence>
<name>A0ABQ8JF89_DERPT</name>
<feature type="transmembrane region" description="Helical" evidence="1">
    <location>
        <begin position="15"/>
        <end position="35"/>
    </location>
</feature>
<keyword evidence="1" id="KW-0812">Transmembrane</keyword>
<keyword evidence="1" id="KW-0472">Membrane</keyword>
<keyword evidence="3" id="KW-1185">Reference proteome</keyword>
<proteinExistence type="predicted"/>
<comment type="caution">
    <text evidence="2">The sequence shown here is derived from an EMBL/GenBank/DDBJ whole genome shotgun (WGS) entry which is preliminary data.</text>
</comment>
<evidence type="ECO:0000313" key="2">
    <source>
        <dbReference type="EMBL" id="KAH9421045.1"/>
    </source>
</evidence>
<organism evidence="2 3">
    <name type="scientific">Dermatophagoides pteronyssinus</name>
    <name type="common">European house dust mite</name>
    <dbReference type="NCBI Taxonomy" id="6956"/>
    <lineage>
        <taxon>Eukaryota</taxon>
        <taxon>Metazoa</taxon>
        <taxon>Ecdysozoa</taxon>
        <taxon>Arthropoda</taxon>
        <taxon>Chelicerata</taxon>
        <taxon>Arachnida</taxon>
        <taxon>Acari</taxon>
        <taxon>Acariformes</taxon>
        <taxon>Sarcoptiformes</taxon>
        <taxon>Astigmata</taxon>
        <taxon>Psoroptidia</taxon>
        <taxon>Analgoidea</taxon>
        <taxon>Pyroglyphidae</taxon>
        <taxon>Dermatophagoidinae</taxon>
        <taxon>Dermatophagoides</taxon>
    </lineage>
</organism>
<evidence type="ECO:0000313" key="3">
    <source>
        <dbReference type="Proteomes" id="UP000887458"/>
    </source>
</evidence>
<keyword evidence="1" id="KW-1133">Transmembrane helix</keyword>
<gene>
    <name evidence="2" type="ORF">DERP_001486</name>
</gene>
<protein>
    <submittedName>
        <fullName evidence="2">Uncharacterized protein</fullName>
    </submittedName>
</protein>
<evidence type="ECO:0000256" key="1">
    <source>
        <dbReference type="SAM" id="Phobius"/>
    </source>
</evidence>
<dbReference type="EMBL" id="NJHN03000047">
    <property type="protein sequence ID" value="KAH9421045.1"/>
    <property type="molecule type" value="Genomic_DNA"/>
</dbReference>
<reference evidence="2 3" key="2">
    <citation type="journal article" date="2022" name="Mol. Biol. Evol.">
        <title>Comparative Genomics Reveals Insights into the Divergent Evolution of Astigmatic Mites and Household Pest Adaptations.</title>
        <authorList>
            <person name="Xiong Q."/>
            <person name="Wan A.T."/>
            <person name="Liu X."/>
            <person name="Fung C.S."/>
            <person name="Xiao X."/>
            <person name="Malainual N."/>
            <person name="Hou J."/>
            <person name="Wang L."/>
            <person name="Wang M."/>
            <person name="Yang K.Y."/>
            <person name="Cui Y."/>
            <person name="Leung E.L."/>
            <person name="Nong W."/>
            <person name="Shin S.K."/>
            <person name="Au S.W."/>
            <person name="Jeong K.Y."/>
            <person name="Chew F.T."/>
            <person name="Hui J.H."/>
            <person name="Leung T.F."/>
            <person name="Tungtrongchitr A."/>
            <person name="Zhong N."/>
            <person name="Liu Z."/>
            <person name="Tsui S.K."/>
        </authorList>
    </citation>
    <scope>NUCLEOTIDE SEQUENCE [LARGE SCALE GENOMIC DNA]</scope>
    <source>
        <strain evidence="2">Derp</strain>
    </source>
</reference>
<dbReference type="Proteomes" id="UP000887458">
    <property type="component" value="Unassembled WGS sequence"/>
</dbReference>